<dbReference type="InterPro" id="IPR000917">
    <property type="entry name" value="Sulfatase_N"/>
</dbReference>
<comment type="similarity">
    <text evidence="1">Belongs to the sulfatase family.</text>
</comment>
<dbReference type="Gene3D" id="3.40.720.10">
    <property type="entry name" value="Alkaline Phosphatase, subunit A"/>
    <property type="match status" value="1"/>
</dbReference>
<dbReference type="CDD" id="cd16025">
    <property type="entry name" value="PAS_like"/>
    <property type="match status" value="1"/>
</dbReference>
<keyword evidence="6" id="KW-1185">Reference proteome</keyword>
<dbReference type="RefSeq" id="WP_145347736.1">
    <property type="nucleotide sequence ID" value="NZ_SMLY01000040.1"/>
</dbReference>
<evidence type="ECO:0000313" key="5">
    <source>
        <dbReference type="EMBL" id="TWI78693.1"/>
    </source>
</evidence>
<keyword evidence="3" id="KW-0732">Signal</keyword>
<evidence type="ECO:0000313" key="6">
    <source>
        <dbReference type="Proteomes" id="UP000320593"/>
    </source>
</evidence>
<protein>
    <submittedName>
        <fullName evidence="5">Arylsulfatase/uncharacterized sulfatase</fullName>
    </submittedName>
</protein>
<feature type="chain" id="PRO_5022169177" evidence="3">
    <location>
        <begin position="25"/>
        <end position="591"/>
    </location>
</feature>
<keyword evidence="2" id="KW-0812">Transmembrane</keyword>
<evidence type="ECO:0000259" key="4">
    <source>
        <dbReference type="Pfam" id="PF00884"/>
    </source>
</evidence>
<dbReference type="Proteomes" id="UP000320593">
    <property type="component" value="Unassembled WGS sequence"/>
</dbReference>
<dbReference type="Gene3D" id="3.30.1120.10">
    <property type="match status" value="1"/>
</dbReference>
<organism evidence="5 6">
    <name type="scientific">Roseibium hamelinense</name>
    <dbReference type="NCBI Taxonomy" id="150831"/>
    <lineage>
        <taxon>Bacteria</taxon>
        <taxon>Pseudomonadati</taxon>
        <taxon>Pseudomonadota</taxon>
        <taxon>Alphaproteobacteria</taxon>
        <taxon>Hyphomicrobiales</taxon>
        <taxon>Stappiaceae</taxon>
        <taxon>Roseibium</taxon>
    </lineage>
</organism>
<evidence type="ECO:0000256" key="1">
    <source>
        <dbReference type="ARBA" id="ARBA00008779"/>
    </source>
</evidence>
<dbReference type="GO" id="GO:0004065">
    <property type="term" value="F:arylsulfatase activity"/>
    <property type="evidence" value="ECO:0007669"/>
    <property type="project" value="TreeGrafter"/>
</dbReference>
<name>A0A562SC85_9HYPH</name>
<dbReference type="InterPro" id="IPR017850">
    <property type="entry name" value="Alkaline_phosphatase_core_sf"/>
</dbReference>
<sequence length="591" mass="64248">MIGPVRTALGAVAMTALSLLPAQAQDARPNILVVLFDDVGFTGFSAYGADARTPNIDALAQSGTLFSRYYTSPFCGPSRAMLMTGMDNHQVGMGTLVETVTPEQRALPGYSMVWEDNQATLATLLSEAGYQTYVSGKWGIGAKGANLPDRFGFDRSYVMDSTGGSNYDHSHYLPGYPEVSWYEDGEPVRLPEDFYSSRNLVDQMIRYIDEGDADQPFFGFLSLQAVHIPVQAPAEFIDIYNGVFDVGWDVMREERLQRTIDLGLVPASTTLAPAHPDHRAWDDLSPEEQAVEARKMQVNAGMTEAADFHIGRLLDHLEAAGKLDNTIVVVTSDNGPESGVTSLDNPLVNLLLDAVHGLEGYDTSAENLGLPGSLTAIGPEWASVSASPFSLYKFYSSEGGLRVPLVIAGPGVETSGVQDAPVHVADLMPTLLDAAGVSYDAAALYGRTILPFLSGETDQTRNDSESFGVEVSGNAALYRGNWKLVRTALPRGDFTWRLYDLSVDPGETTDLSSENPELFADMRAEYTAYTEDTGVFALGREDYAEKQLFANLLERSIGAYWPYAAGLVLVLVIGLYVLVRIIRMVLRRAAH</sequence>
<dbReference type="PANTHER" id="PTHR42693">
    <property type="entry name" value="ARYLSULFATASE FAMILY MEMBER"/>
    <property type="match status" value="1"/>
</dbReference>
<gene>
    <name evidence="5" type="ORF">JM93_04411</name>
</gene>
<dbReference type="AlphaFoldDB" id="A0A562SC85"/>
<feature type="signal peptide" evidence="3">
    <location>
        <begin position="1"/>
        <end position="24"/>
    </location>
</feature>
<feature type="domain" description="Sulfatase N-terminal" evidence="4">
    <location>
        <begin position="29"/>
        <end position="437"/>
    </location>
</feature>
<dbReference type="OrthoDB" id="9803751at2"/>
<reference evidence="5 6" key="1">
    <citation type="submission" date="2019-07" db="EMBL/GenBank/DDBJ databases">
        <title>Genomic Encyclopedia of Archaeal and Bacterial Type Strains, Phase II (KMG-II): from individual species to whole genera.</title>
        <authorList>
            <person name="Goeker M."/>
        </authorList>
    </citation>
    <scope>NUCLEOTIDE SEQUENCE [LARGE SCALE GENOMIC DNA]</scope>
    <source>
        <strain evidence="5 6">ATCC BAA-252</strain>
    </source>
</reference>
<dbReference type="PANTHER" id="PTHR42693:SF33">
    <property type="entry name" value="ARYLSULFATASE"/>
    <property type="match status" value="1"/>
</dbReference>
<dbReference type="InterPro" id="IPR050738">
    <property type="entry name" value="Sulfatase"/>
</dbReference>
<dbReference type="Pfam" id="PF00884">
    <property type="entry name" value="Sulfatase"/>
    <property type="match status" value="1"/>
</dbReference>
<keyword evidence="2" id="KW-0472">Membrane</keyword>
<dbReference type="SUPFAM" id="SSF53649">
    <property type="entry name" value="Alkaline phosphatase-like"/>
    <property type="match status" value="1"/>
</dbReference>
<proteinExistence type="inferred from homology"/>
<evidence type="ECO:0000256" key="2">
    <source>
        <dbReference type="SAM" id="Phobius"/>
    </source>
</evidence>
<feature type="transmembrane region" description="Helical" evidence="2">
    <location>
        <begin position="560"/>
        <end position="579"/>
    </location>
</feature>
<comment type="caution">
    <text evidence="5">The sequence shown here is derived from an EMBL/GenBank/DDBJ whole genome shotgun (WGS) entry which is preliminary data.</text>
</comment>
<evidence type="ECO:0000256" key="3">
    <source>
        <dbReference type="SAM" id="SignalP"/>
    </source>
</evidence>
<dbReference type="EMBL" id="VLLF01000018">
    <property type="protein sequence ID" value="TWI78693.1"/>
    <property type="molecule type" value="Genomic_DNA"/>
</dbReference>
<accession>A0A562SC85</accession>
<keyword evidence="2" id="KW-1133">Transmembrane helix</keyword>